<proteinExistence type="predicted"/>
<protein>
    <submittedName>
        <fullName evidence="3">Alpha/beta fold hydrolase</fullName>
    </submittedName>
</protein>
<dbReference type="Gene3D" id="3.40.50.1820">
    <property type="entry name" value="alpha/beta hydrolase"/>
    <property type="match status" value="1"/>
</dbReference>
<dbReference type="InterPro" id="IPR000639">
    <property type="entry name" value="Epox_hydrolase-like"/>
</dbReference>
<dbReference type="SUPFAM" id="SSF53474">
    <property type="entry name" value="alpha/beta-Hydrolases"/>
    <property type="match status" value="1"/>
</dbReference>
<comment type="caution">
    <text evidence="3">The sequence shown here is derived from an EMBL/GenBank/DDBJ whole genome shotgun (WGS) entry which is preliminary data.</text>
</comment>
<evidence type="ECO:0000313" key="3">
    <source>
        <dbReference type="EMBL" id="MFD0795429.1"/>
    </source>
</evidence>
<organism evidence="3 4">
    <name type="scientific">Mucilaginibacter litoreus</name>
    <dbReference type="NCBI Taxonomy" id="1048221"/>
    <lineage>
        <taxon>Bacteria</taxon>
        <taxon>Pseudomonadati</taxon>
        <taxon>Bacteroidota</taxon>
        <taxon>Sphingobacteriia</taxon>
        <taxon>Sphingobacteriales</taxon>
        <taxon>Sphingobacteriaceae</taxon>
        <taxon>Mucilaginibacter</taxon>
    </lineage>
</organism>
<dbReference type="EMBL" id="JBHTHZ010000014">
    <property type="protein sequence ID" value="MFD0795429.1"/>
    <property type="molecule type" value="Genomic_DNA"/>
</dbReference>
<dbReference type="Pfam" id="PF00561">
    <property type="entry name" value="Abhydrolase_1"/>
    <property type="match status" value="1"/>
</dbReference>
<dbReference type="GO" id="GO:0016787">
    <property type="term" value="F:hydrolase activity"/>
    <property type="evidence" value="ECO:0007669"/>
    <property type="project" value="UniProtKB-KW"/>
</dbReference>
<dbReference type="InterPro" id="IPR000073">
    <property type="entry name" value="AB_hydrolase_1"/>
</dbReference>
<gene>
    <name evidence="3" type="ORF">ACFQZX_17535</name>
</gene>
<dbReference type="InterPro" id="IPR029058">
    <property type="entry name" value="AB_hydrolase_fold"/>
</dbReference>
<reference evidence="4" key="1">
    <citation type="journal article" date="2019" name="Int. J. Syst. Evol. Microbiol.">
        <title>The Global Catalogue of Microorganisms (GCM) 10K type strain sequencing project: providing services to taxonomists for standard genome sequencing and annotation.</title>
        <authorList>
            <consortium name="The Broad Institute Genomics Platform"/>
            <consortium name="The Broad Institute Genome Sequencing Center for Infectious Disease"/>
            <person name="Wu L."/>
            <person name="Ma J."/>
        </authorList>
    </citation>
    <scope>NUCLEOTIDE SEQUENCE [LARGE SCALE GENOMIC DNA]</scope>
    <source>
        <strain evidence="4">CCUG 61484</strain>
    </source>
</reference>
<feature type="domain" description="AB hydrolase-1" evidence="2">
    <location>
        <begin position="35"/>
        <end position="269"/>
    </location>
</feature>
<dbReference type="Proteomes" id="UP001597010">
    <property type="component" value="Unassembled WGS sequence"/>
</dbReference>
<keyword evidence="1 3" id="KW-0378">Hydrolase</keyword>
<dbReference type="PRINTS" id="PR00111">
    <property type="entry name" value="ABHYDROLASE"/>
</dbReference>
<sequence length="287" mass="32165">MTTKKTTSPKKLPRPKIINVEGLNILYYDQGKGETILLLHGWPQTAYTWRFIFPELTKRYRVIAPDLPGTGGSDSANGYDTRSVAGLFARFLNALDTGPVHFVGHDIGAWIATSFALYHESQLKSLTVIDAGIPGFMPESVFFPQNAAKVWQFYFHAIEGMPELLTRGKEKDYLGWYFTTKSFVKNAISESDRKIYVKGFLKKKGFEYYRAFVESAELNMAAEKKIEVPALAIGAQYAIGDGIGIAMAKITDYLTAVNIPDCGHYVPEEQPFELLNLLTDHFKRVTG</sequence>
<keyword evidence="4" id="KW-1185">Reference proteome</keyword>
<evidence type="ECO:0000256" key="1">
    <source>
        <dbReference type="ARBA" id="ARBA00022801"/>
    </source>
</evidence>
<dbReference type="PANTHER" id="PTHR43329">
    <property type="entry name" value="EPOXIDE HYDROLASE"/>
    <property type="match status" value="1"/>
</dbReference>
<dbReference type="PRINTS" id="PR00412">
    <property type="entry name" value="EPOXHYDRLASE"/>
</dbReference>
<name>A0ABW3AXA2_9SPHI</name>
<accession>A0ABW3AXA2</accession>
<evidence type="ECO:0000259" key="2">
    <source>
        <dbReference type="Pfam" id="PF00561"/>
    </source>
</evidence>
<dbReference type="RefSeq" id="WP_377117820.1">
    <property type="nucleotide sequence ID" value="NZ_JBHTHZ010000014.1"/>
</dbReference>
<evidence type="ECO:0000313" key="4">
    <source>
        <dbReference type="Proteomes" id="UP001597010"/>
    </source>
</evidence>